<dbReference type="SUPFAM" id="SSF46785">
    <property type="entry name" value="Winged helix' DNA-binding domain"/>
    <property type="match status" value="1"/>
</dbReference>
<dbReference type="PRINTS" id="PR00033">
    <property type="entry name" value="HTHASNC"/>
</dbReference>
<comment type="caution">
    <text evidence="5">The sequence shown here is derived from an EMBL/GenBank/DDBJ whole genome shotgun (WGS) entry which is preliminary data.</text>
</comment>
<reference evidence="5 6" key="1">
    <citation type="submission" date="2019-02" db="EMBL/GenBank/DDBJ databases">
        <title>Genomic Encyclopedia of Type Strains, Phase IV (KMG-IV): sequencing the most valuable type-strain genomes for metagenomic binning, comparative biology and taxonomic classification.</title>
        <authorList>
            <person name="Goeker M."/>
        </authorList>
    </citation>
    <scope>NUCLEOTIDE SEQUENCE [LARGE SCALE GENOMIC DNA]</scope>
    <source>
        <strain evidence="5 6">DSM 101727</strain>
    </source>
</reference>
<dbReference type="SUPFAM" id="SSF54909">
    <property type="entry name" value="Dimeric alpha+beta barrel"/>
    <property type="match status" value="1"/>
</dbReference>
<dbReference type="Pfam" id="PF13404">
    <property type="entry name" value="HTH_AsnC-type"/>
    <property type="match status" value="1"/>
</dbReference>
<evidence type="ECO:0000256" key="2">
    <source>
        <dbReference type="ARBA" id="ARBA00023125"/>
    </source>
</evidence>
<keyword evidence="6" id="KW-1185">Reference proteome</keyword>
<gene>
    <name evidence="5" type="ORF">EV193_108106</name>
</gene>
<protein>
    <submittedName>
        <fullName evidence="5">DNA-binding Lrp family transcriptional regulator</fullName>
    </submittedName>
</protein>
<dbReference type="InterPro" id="IPR036388">
    <property type="entry name" value="WH-like_DNA-bd_sf"/>
</dbReference>
<dbReference type="InterPro" id="IPR036390">
    <property type="entry name" value="WH_DNA-bd_sf"/>
</dbReference>
<dbReference type="GO" id="GO:0005829">
    <property type="term" value="C:cytosol"/>
    <property type="evidence" value="ECO:0007669"/>
    <property type="project" value="TreeGrafter"/>
</dbReference>
<dbReference type="Gene3D" id="3.30.70.920">
    <property type="match status" value="1"/>
</dbReference>
<dbReference type="AlphaFoldDB" id="A0A4Q7KIK2"/>
<feature type="domain" description="HTH asnC-type" evidence="4">
    <location>
        <begin position="8"/>
        <end position="70"/>
    </location>
</feature>
<accession>A0A4Q7KIK2</accession>
<dbReference type="Gene3D" id="1.10.10.10">
    <property type="entry name" value="Winged helix-like DNA-binding domain superfamily/Winged helix DNA-binding domain"/>
    <property type="match status" value="1"/>
</dbReference>
<keyword evidence="3" id="KW-0804">Transcription</keyword>
<dbReference type="InterPro" id="IPR011008">
    <property type="entry name" value="Dimeric_a/b-barrel"/>
</dbReference>
<dbReference type="GO" id="GO:0043200">
    <property type="term" value="P:response to amino acid"/>
    <property type="evidence" value="ECO:0007669"/>
    <property type="project" value="TreeGrafter"/>
</dbReference>
<dbReference type="PANTHER" id="PTHR30154">
    <property type="entry name" value="LEUCINE-RESPONSIVE REGULATORY PROTEIN"/>
    <property type="match status" value="1"/>
</dbReference>
<evidence type="ECO:0000256" key="1">
    <source>
        <dbReference type="ARBA" id="ARBA00023015"/>
    </source>
</evidence>
<evidence type="ECO:0000313" key="5">
    <source>
        <dbReference type="EMBL" id="RZS34758.1"/>
    </source>
</evidence>
<dbReference type="Pfam" id="PF01037">
    <property type="entry name" value="AsnC_trans_reg"/>
    <property type="match status" value="1"/>
</dbReference>
<keyword evidence="2 5" id="KW-0238">DNA-binding</keyword>
<dbReference type="Proteomes" id="UP000294257">
    <property type="component" value="Unassembled WGS sequence"/>
</dbReference>
<sequence length="162" mass="18196">MPKRTLNLDEIDRDLLEELQTDAGRTLRELGDVVGLSPSAVQRRIEGYRSSGVLARQVAVLDTSLIPNMVMAVVLVTLERESPRHHAAFRKRLLAAPEVQQAYDVTGEWDYVVIITASGLPHYREVGERLFAEAPNVRKYTSMFVLSPERTGSFVPVREHPS</sequence>
<name>A0A4Q7KIK2_9PSEU</name>
<dbReference type="InterPro" id="IPR019888">
    <property type="entry name" value="Tscrpt_reg_AsnC-like"/>
</dbReference>
<dbReference type="RefSeq" id="WP_242613584.1">
    <property type="nucleotide sequence ID" value="NZ_SGWQ01000008.1"/>
</dbReference>
<dbReference type="PANTHER" id="PTHR30154:SF34">
    <property type="entry name" value="TRANSCRIPTIONAL REGULATOR AZLB"/>
    <property type="match status" value="1"/>
</dbReference>
<dbReference type="InterPro" id="IPR019887">
    <property type="entry name" value="Tscrpt_reg_AsnC/Lrp_C"/>
</dbReference>
<evidence type="ECO:0000256" key="3">
    <source>
        <dbReference type="ARBA" id="ARBA00023163"/>
    </source>
</evidence>
<dbReference type="SMART" id="SM00344">
    <property type="entry name" value="HTH_ASNC"/>
    <property type="match status" value="1"/>
</dbReference>
<proteinExistence type="predicted"/>
<dbReference type="EMBL" id="SGWQ01000008">
    <property type="protein sequence ID" value="RZS34758.1"/>
    <property type="molecule type" value="Genomic_DNA"/>
</dbReference>
<evidence type="ECO:0000313" key="6">
    <source>
        <dbReference type="Proteomes" id="UP000294257"/>
    </source>
</evidence>
<dbReference type="InterPro" id="IPR000485">
    <property type="entry name" value="AsnC-type_HTH_dom"/>
</dbReference>
<keyword evidence="1" id="KW-0805">Transcription regulation</keyword>
<dbReference type="GO" id="GO:0043565">
    <property type="term" value="F:sequence-specific DNA binding"/>
    <property type="evidence" value="ECO:0007669"/>
    <property type="project" value="InterPro"/>
</dbReference>
<organism evidence="5 6">
    <name type="scientific">Herbihabitans rhizosphaerae</name>
    <dbReference type="NCBI Taxonomy" id="1872711"/>
    <lineage>
        <taxon>Bacteria</taxon>
        <taxon>Bacillati</taxon>
        <taxon>Actinomycetota</taxon>
        <taxon>Actinomycetes</taxon>
        <taxon>Pseudonocardiales</taxon>
        <taxon>Pseudonocardiaceae</taxon>
        <taxon>Herbihabitans</taxon>
    </lineage>
</organism>
<dbReference type="PROSITE" id="PS50956">
    <property type="entry name" value="HTH_ASNC_2"/>
    <property type="match status" value="1"/>
</dbReference>
<evidence type="ECO:0000259" key="4">
    <source>
        <dbReference type="PROSITE" id="PS50956"/>
    </source>
</evidence>